<dbReference type="SUPFAM" id="SSF110857">
    <property type="entry name" value="Gamma-glutamyl cyclotransferase-like"/>
    <property type="match status" value="1"/>
</dbReference>
<dbReference type="Proteomes" id="UP000528457">
    <property type="component" value="Unassembled WGS sequence"/>
</dbReference>
<evidence type="ECO:0000259" key="3">
    <source>
        <dbReference type="Pfam" id="PF06094"/>
    </source>
</evidence>
<name>A0A7X0MZQ7_9GAMM</name>
<dbReference type="AlphaFoldDB" id="A0A7X0MZQ7"/>
<dbReference type="InterPro" id="IPR036568">
    <property type="entry name" value="GGCT-like_sf"/>
</dbReference>
<gene>
    <name evidence="4" type="ORF">HNR48_003714</name>
</gene>
<dbReference type="PANTHER" id="PTHR31544:SF2">
    <property type="entry name" value="AIG2-LIKE PROTEIN D"/>
    <property type="match status" value="1"/>
</dbReference>
<dbReference type="GO" id="GO:0016740">
    <property type="term" value="F:transferase activity"/>
    <property type="evidence" value="ECO:0007669"/>
    <property type="project" value="UniProtKB-KW"/>
</dbReference>
<dbReference type="CDD" id="cd06661">
    <property type="entry name" value="GGCT_like"/>
    <property type="match status" value="1"/>
</dbReference>
<organism evidence="4 5">
    <name type="scientific">Pseudoteredinibacter isoporae</name>
    <dbReference type="NCBI Taxonomy" id="570281"/>
    <lineage>
        <taxon>Bacteria</taxon>
        <taxon>Pseudomonadati</taxon>
        <taxon>Pseudomonadota</taxon>
        <taxon>Gammaproteobacteria</taxon>
        <taxon>Cellvibrionales</taxon>
        <taxon>Cellvibrionaceae</taxon>
        <taxon>Pseudoteredinibacter</taxon>
    </lineage>
</organism>
<keyword evidence="1 4" id="KW-0808">Transferase</keyword>
<dbReference type="InterPro" id="IPR013024">
    <property type="entry name" value="GGCT-like"/>
</dbReference>
<proteinExistence type="predicted"/>
<keyword evidence="5" id="KW-1185">Reference proteome</keyword>
<dbReference type="Gene3D" id="3.10.490.10">
    <property type="entry name" value="Gamma-glutamyl cyclotransferase-like"/>
    <property type="match status" value="1"/>
</dbReference>
<dbReference type="EMBL" id="JACHHT010000003">
    <property type="protein sequence ID" value="MBB6523412.1"/>
    <property type="molecule type" value="Genomic_DNA"/>
</dbReference>
<dbReference type="PANTHER" id="PTHR31544">
    <property type="entry name" value="AIG2-LIKE PROTEIN D"/>
    <property type="match status" value="1"/>
</dbReference>
<reference evidence="4 5" key="1">
    <citation type="submission" date="2020-08" db="EMBL/GenBank/DDBJ databases">
        <title>Genomic Encyclopedia of Type Strains, Phase IV (KMG-IV): sequencing the most valuable type-strain genomes for metagenomic binning, comparative biology and taxonomic classification.</title>
        <authorList>
            <person name="Goeker M."/>
        </authorList>
    </citation>
    <scope>NUCLEOTIDE SEQUENCE [LARGE SCALE GENOMIC DNA]</scope>
    <source>
        <strain evidence="4 5">DSM 22368</strain>
    </source>
</reference>
<dbReference type="Pfam" id="PF06094">
    <property type="entry name" value="GGACT"/>
    <property type="match status" value="1"/>
</dbReference>
<dbReference type="RefSeq" id="WP_166847906.1">
    <property type="nucleotide sequence ID" value="NZ_JAAONY010000003.1"/>
</dbReference>
<dbReference type="InterPro" id="IPR009288">
    <property type="entry name" value="AIG2-like_dom"/>
</dbReference>
<protein>
    <recommendedName>
        <fullName evidence="2">Putative gamma-glutamylcyclotransferase</fullName>
    </recommendedName>
</protein>
<sequence>MLRQKAFFVYGTLLDPDILNTVLGRELPEEQYAPAYLDGYCTKLYPGDSFPALQTKVGGSVRGAVLYHLNDEDLARIDFYEGDEYDFAEIKVRLGDGRLHSAAYNQPSGEPFSDEDWCLHRWQQQEKPRFLNHCQRYMTLYEKMDVEEADIYWRAMVDGDQQNAKQLQAEELQA</sequence>
<evidence type="ECO:0000313" key="5">
    <source>
        <dbReference type="Proteomes" id="UP000528457"/>
    </source>
</evidence>
<dbReference type="InParanoid" id="A0A7X0MZQ7"/>
<dbReference type="InterPro" id="IPR045038">
    <property type="entry name" value="AIG2-like"/>
</dbReference>
<feature type="domain" description="Gamma-glutamylcyclotransferase AIG2-like" evidence="3">
    <location>
        <begin position="7"/>
        <end position="118"/>
    </location>
</feature>
<comment type="caution">
    <text evidence="4">The sequence shown here is derived from an EMBL/GenBank/DDBJ whole genome shotgun (WGS) entry which is preliminary data.</text>
</comment>
<evidence type="ECO:0000313" key="4">
    <source>
        <dbReference type="EMBL" id="MBB6523412.1"/>
    </source>
</evidence>
<evidence type="ECO:0000256" key="1">
    <source>
        <dbReference type="ARBA" id="ARBA00022679"/>
    </source>
</evidence>
<accession>A0A7X0MZQ7</accession>
<evidence type="ECO:0000256" key="2">
    <source>
        <dbReference type="ARBA" id="ARBA00030602"/>
    </source>
</evidence>